<dbReference type="InterPro" id="IPR000223">
    <property type="entry name" value="Pept_S26A_signal_pept_1"/>
</dbReference>
<evidence type="ECO:0000259" key="9">
    <source>
        <dbReference type="Pfam" id="PF10502"/>
    </source>
</evidence>
<accession>A0A6A5KPL5</accession>
<keyword evidence="2 8" id="KW-0999">Mitochondrion inner membrane</keyword>
<evidence type="ECO:0000256" key="3">
    <source>
        <dbReference type="ARBA" id="ARBA00022801"/>
    </source>
</evidence>
<dbReference type="NCBIfam" id="TIGR02227">
    <property type="entry name" value="sigpep_I_bact"/>
    <property type="match status" value="1"/>
</dbReference>
<dbReference type="InterPro" id="IPR036286">
    <property type="entry name" value="LexA/Signal_pep-like_sf"/>
</dbReference>
<dbReference type="PROSITE" id="PS00760">
    <property type="entry name" value="SPASE_I_2"/>
    <property type="match status" value="1"/>
</dbReference>
<dbReference type="InterPro" id="IPR019533">
    <property type="entry name" value="Peptidase_S26"/>
</dbReference>
<comment type="similarity">
    <text evidence="6">Belongs to the peptidase S26 family. IMP1 subfamily.</text>
</comment>
<dbReference type="AlphaFoldDB" id="A0A6A5KPL5"/>
<evidence type="ECO:0000256" key="5">
    <source>
        <dbReference type="ARBA" id="ARBA00023136"/>
    </source>
</evidence>
<dbReference type="PANTHER" id="PTHR12383:SF16">
    <property type="entry name" value="MITOCHONDRIAL INNER MEMBRANE PROTEASE SUBUNIT 1"/>
    <property type="match status" value="1"/>
</dbReference>
<dbReference type="Pfam" id="PF10502">
    <property type="entry name" value="Peptidase_S26"/>
    <property type="match status" value="1"/>
</dbReference>
<dbReference type="OrthoDB" id="308440at2759"/>
<dbReference type="InterPro" id="IPR052064">
    <property type="entry name" value="Mito_IMP1_subunit"/>
</dbReference>
<evidence type="ECO:0000256" key="2">
    <source>
        <dbReference type="ARBA" id="ARBA00022792"/>
    </source>
</evidence>
<dbReference type="Gene3D" id="2.10.109.10">
    <property type="entry name" value="Umud Fragment, subunit A"/>
    <property type="match status" value="1"/>
</dbReference>
<dbReference type="PRINTS" id="PR00727">
    <property type="entry name" value="LEADERPTASE"/>
</dbReference>
<keyword evidence="11" id="KW-1185">Reference proteome</keyword>
<dbReference type="GO" id="GO:0006627">
    <property type="term" value="P:protein processing involved in protein targeting to mitochondrion"/>
    <property type="evidence" value="ECO:0007669"/>
    <property type="project" value="TreeGrafter"/>
</dbReference>
<dbReference type="EMBL" id="ML975275">
    <property type="protein sequence ID" value="KAF1836304.1"/>
    <property type="molecule type" value="Genomic_DNA"/>
</dbReference>
<gene>
    <name evidence="10" type="ORF">BDW02DRAFT_521451</name>
</gene>
<dbReference type="GO" id="GO:0042720">
    <property type="term" value="C:mitochondrial inner membrane peptidase complex"/>
    <property type="evidence" value="ECO:0007669"/>
    <property type="project" value="TreeGrafter"/>
</dbReference>
<dbReference type="Proteomes" id="UP000800040">
    <property type="component" value="Unassembled WGS sequence"/>
</dbReference>
<organism evidence="10 11">
    <name type="scientific">Decorospora gaudefroyi</name>
    <dbReference type="NCBI Taxonomy" id="184978"/>
    <lineage>
        <taxon>Eukaryota</taxon>
        <taxon>Fungi</taxon>
        <taxon>Dikarya</taxon>
        <taxon>Ascomycota</taxon>
        <taxon>Pezizomycotina</taxon>
        <taxon>Dothideomycetes</taxon>
        <taxon>Pleosporomycetidae</taxon>
        <taxon>Pleosporales</taxon>
        <taxon>Pleosporineae</taxon>
        <taxon>Pleosporaceae</taxon>
        <taxon>Decorospora</taxon>
    </lineage>
</organism>
<dbReference type="InterPro" id="IPR019757">
    <property type="entry name" value="Pept_S26A_signal_pept_1_Lys-AS"/>
</dbReference>
<name>A0A6A5KPL5_9PLEO</name>
<feature type="active site" evidence="7">
    <location>
        <position position="58"/>
    </location>
</feature>
<protein>
    <recommendedName>
        <fullName evidence="8">Mitochondrial inner membrane protease subunit</fullName>
        <ecNumber evidence="8">3.4.21.-</ecNumber>
    </recommendedName>
</protein>
<keyword evidence="5" id="KW-0472">Membrane</keyword>
<dbReference type="EC" id="3.4.21.-" evidence="8"/>
<keyword evidence="4 8" id="KW-0496">Mitochondrion</keyword>
<evidence type="ECO:0000313" key="10">
    <source>
        <dbReference type="EMBL" id="KAF1836304.1"/>
    </source>
</evidence>
<keyword evidence="3 8" id="KW-0378">Hydrolase</keyword>
<sequence>MPSPWSFFHRFRNFRNKVRLDLSPQNVSRSILIAANVLIVGHTFRSYIGGLCTTEGISMIPTMPHSYLSTPVVLFSSLHRRGRNIRVGDVVTYTHPVLPGESGCKRVIGMPGDFVSVMTPGRIRGEDVEAVDGEGRWASVREQMVRVPEGHCWLAGDNLEWSRDSRLYGPLPLGLVRAKVLAVVLPVRDARWMGAQVDVVDPKVGEREWVMK</sequence>
<keyword evidence="8" id="KW-0645">Protease</keyword>
<dbReference type="FunFam" id="2.10.109.10:FF:000015">
    <property type="entry name" value="Mitochondrial inner membrane protease subunit 1"/>
    <property type="match status" value="1"/>
</dbReference>
<feature type="domain" description="Peptidase S26" evidence="9">
    <location>
        <begin position="33"/>
        <end position="183"/>
    </location>
</feature>
<evidence type="ECO:0000313" key="11">
    <source>
        <dbReference type="Proteomes" id="UP000800040"/>
    </source>
</evidence>
<proteinExistence type="inferred from homology"/>
<dbReference type="CDD" id="cd06530">
    <property type="entry name" value="S26_SPase_I"/>
    <property type="match status" value="1"/>
</dbReference>
<comment type="subcellular location">
    <subcellularLocation>
        <location evidence="1 8">Mitochondrion inner membrane</location>
    </subcellularLocation>
</comment>
<evidence type="ECO:0000256" key="4">
    <source>
        <dbReference type="ARBA" id="ARBA00023128"/>
    </source>
</evidence>
<evidence type="ECO:0000256" key="1">
    <source>
        <dbReference type="ARBA" id="ARBA00004273"/>
    </source>
</evidence>
<evidence type="ECO:0000256" key="7">
    <source>
        <dbReference type="PIRSR" id="PIRSR600223-1"/>
    </source>
</evidence>
<dbReference type="PANTHER" id="PTHR12383">
    <property type="entry name" value="PROTEASE FAMILY S26 MITOCHONDRIAL INNER MEMBRANE PROTEASE-RELATED"/>
    <property type="match status" value="1"/>
</dbReference>
<evidence type="ECO:0000256" key="8">
    <source>
        <dbReference type="RuleBase" id="RU362041"/>
    </source>
</evidence>
<dbReference type="GO" id="GO:0006465">
    <property type="term" value="P:signal peptide processing"/>
    <property type="evidence" value="ECO:0007669"/>
    <property type="project" value="InterPro"/>
</dbReference>
<dbReference type="GO" id="GO:0004252">
    <property type="term" value="F:serine-type endopeptidase activity"/>
    <property type="evidence" value="ECO:0007669"/>
    <property type="project" value="InterPro"/>
</dbReference>
<feature type="active site" evidence="7">
    <location>
        <position position="105"/>
    </location>
</feature>
<reference evidence="10" key="1">
    <citation type="submission" date="2020-01" db="EMBL/GenBank/DDBJ databases">
        <authorList>
            <consortium name="DOE Joint Genome Institute"/>
            <person name="Haridas S."/>
            <person name="Albert R."/>
            <person name="Binder M."/>
            <person name="Bloem J."/>
            <person name="Labutti K."/>
            <person name="Salamov A."/>
            <person name="Andreopoulos B."/>
            <person name="Baker S.E."/>
            <person name="Barry K."/>
            <person name="Bills G."/>
            <person name="Bluhm B.H."/>
            <person name="Cannon C."/>
            <person name="Castanera R."/>
            <person name="Culley D.E."/>
            <person name="Daum C."/>
            <person name="Ezra D."/>
            <person name="Gonzalez J.B."/>
            <person name="Henrissat B."/>
            <person name="Kuo A."/>
            <person name="Liang C."/>
            <person name="Lipzen A."/>
            <person name="Lutzoni F."/>
            <person name="Magnuson J."/>
            <person name="Mondo S."/>
            <person name="Nolan M."/>
            <person name="Ohm R."/>
            <person name="Pangilinan J."/>
            <person name="Park H.-J."/>
            <person name="Ramirez L."/>
            <person name="Alfaro M."/>
            <person name="Sun H."/>
            <person name="Tritt A."/>
            <person name="Yoshinaga Y."/>
            <person name="Zwiers L.-H."/>
            <person name="Turgeon B.G."/>
            <person name="Goodwin S.B."/>
            <person name="Spatafora J.W."/>
            <person name="Crous P.W."/>
            <person name="Grigoriev I.V."/>
        </authorList>
    </citation>
    <scope>NUCLEOTIDE SEQUENCE</scope>
    <source>
        <strain evidence="10">P77</strain>
    </source>
</reference>
<evidence type="ECO:0000256" key="6">
    <source>
        <dbReference type="ARBA" id="ARBA00038445"/>
    </source>
</evidence>
<dbReference type="SUPFAM" id="SSF51306">
    <property type="entry name" value="LexA/Signal peptidase"/>
    <property type="match status" value="1"/>
</dbReference>